<organism evidence="1 2">
    <name type="scientific">Solanum commersonii</name>
    <name type="common">Commerson's wild potato</name>
    <name type="synonym">Commerson's nightshade</name>
    <dbReference type="NCBI Taxonomy" id="4109"/>
    <lineage>
        <taxon>Eukaryota</taxon>
        <taxon>Viridiplantae</taxon>
        <taxon>Streptophyta</taxon>
        <taxon>Embryophyta</taxon>
        <taxon>Tracheophyta</taxon>
        <taxon>Spermatophyta</taxon>
        <taxon>Magnoliopsida</taxon>
        <taxon>eudicotyledons</taxon>
        <taxon>Gunneridae</taxon>
        <taxon>Pentapetalae</taxon>
        <taxon>asterids</taxon>
        <taxon>lamiids</taxon>
        <taxon>Solanales</taxon>
        <taxon>Solanaceae</taxon>
        <taxon>Solanoideae</taxon>
        <taxon>Solaneae</taxon>
        <taxon>Solanum</taxon>
    </lineage>
</organism>
<comment type="caution">
    <text evidence="1">The sequence shown here is derived from an EMBL/GenBank/DDBJ whole genome shotgun (WGS) entry which is preliminary data.</text>
</comment>
<dbReference type="PANTHER" id="PTHR33022:SF13">
    <property type="entry name" value="UBIQUITIN-LIKE PROTEASE FAMILY PROFILE DOMAIN-CONTAINING PROTEIN"/>
    <property type="match status" value="1"/>
</dbReference>
<reference evidence="1 2" key="1">
    <citation type="submission" date="2020-09" db="EMBL/GenBank/DDBJ databases">
        <title>De no assembly of potato wild relative species, Solanum commersonii.</title>
        <authorList>
            <person name="Cho K."/>
        </authorList>
    </citation>
    <scope>NUCLEOTIDE SEQUENCE [LARGE SCALE GENOMIC DNA]</scope>
    <source>
        <strain evidence="1">LZ3.2</strain>
        <tissue evidence="1">Leaf</tissue>
    </source>
</reference>
<accession>A0A9J5ZHZ0</accession>
<sequence length="149" mass="16872">MDFANNDQNTGVSAVENQQVKEDVYELPPRVEHIHVITEVGVHKKTAPLCIGYGLKQKLKHVYNYALSSGGKSILSELDAYKDKEIDTFLEPQYPFVVDCVQDLMQQRSESLYGGLFIVAFVELLSDEIYVPTDGFQSNYLCNRYATLL</sequence>
<name>A0A9J5ZHZ0_SOLCO</name>
<dbReference type="Proteomes" id="UP000824120">
    <property type="component" value="Chromosome 4"/>
</dbReference>
<dbReference type="PANTHER" id="PTHR33022">
    <property type="entry name" value="DUF1985 DOMAIN-CONTAINING PROTEIN"/>
    <property type="match status" value="1"/>
</dbReference>
<proteinExistence type="predicted"/>
<evidence type="ECO:0000313" key="1">
    <source>
        <dbReference type="EMBL" id="KAG5611148.1"/>
    </source>
</evidence>
<evidence type="ECO:0000313" key="2">
    <source>
        <dbReference type="Proteomes" id="UP000824120"/>
    </source>
</evidence>
<dbReference type="AlphaFoldDB" id="A0A9J5ZHZ0"/>
<gene>
    <name evidence="1" type="ORF">H5410_022429</name>
</gene>
<protein>
    <submittedName>
        <fullName evidence="1">Uncharacterized protein</fullName>
    </submittedName>
</protein>
<dbReference type="EMBL" id="JACXVP010000004">
    <property type="protein sequence ID" value="KAG5611148.1"/>
    <property type="molecule type" value="Genomic_DNA"/>
</dbReference>
<keyword evidence="2" id="KW-1185">Reference proteome</keyword>